<comment type="caution">
    <text evidence="2">The sequence shown here is derived from an EMBL/GenBank/DDBJ whole genome shotgun (WGS) entry which is preliminary data.</text>
</comment>
<keyword evidence="3" id="KW-1185">Reference proteome</keyword>
<feature type="coiled-coil region" evidence="1">
    <location>
        <begin position="44"/>
        <end position="85"/>
    </location>
</feature>
<dbReference type="EMBL" id="JAANER010000008">
    <property type="protein sequence ID" value="KAG9186445.1"/>
    <property type="molecule type" value="Genomic_DNA"/>
</dbReference>
<accession>A0AAD4FAP7</accession>
<protein>
    <submittedName>
        <fullName evidence="2">Uncharacterized protein</fullName>
    </submittedName>
</protein>
<evidence type="ECO:0000313" key="3">
    <source>
        <dbReference type="Proteomes" id="UP001199106"/>
    </source>
</evidence>
<organism evidence="2 3">
    <name type="scientific">Alternaria panax</name>
    <dbReference type="NCBI Taxonomy" id="48097"/>
    <lineage>
        <taxon>Eukaryota</taxon>
        <taxon>Fungi</taxon>
        <taxon>Dikarya</taxon>
        <taxon>Ascomycota</taxon>
        <taxon>Pezizomycotina</taxon>
        <taxon>Dothideomycetes</taxon>
        <taxon>Pleosporomycetidae</taxon>
        <taxon>Pleosporales</taxon>
        <taxon>Pleosporineae</taxon>
        <taxon>Pleosporaceae</taxon>
        <taxon>Alternaria</taxon>
        <taxon>Alternaria sect. Panax</taxon>
    </lineage>
</organism>
<evidence type="ECO:0000256" key="1">
    <source>
        <dbReference type="SAM" id="Coils"/>
    </source>
</evidence>
<gene>
    <name evidence="2" type="ORF">G6011_09553</name>
</gene>
<dbReference type="Proteomes" id="UP001199106">
    <property type="component" value="Unassembled WGS sequence"/>
</dbReference>
<name>A0AAD4FAP7_9PLEO</name>
<proteinExistence type="predicted"/>
<evidence type="ECO:0000313" key="2">
    <source>
        <dbReference type="EMBL" id="KAG9186445.1"/>
    </source>
</evidence>
<reference evidence="2" key="1">
    <citation type="submission" date="2021-07" db="EMBL/GenBank/DDBJ databases">
        <title>Genome Resource of American Ginseng Black Spot Pathogen Alternaria panax.</title>
        <authorList>
            <person name="Qiu C."/>
            <person name="Wang W."/>
            <person name="Liu Z."/>
        </authorList>
    </citation>
    <scope>NUCLEOTIDE SEQUENCE</scope>
    <source>
        <strain evidence="2">BNCC115425</strain>
    </source>
</reference>
<dbReference type="AlphaFoldDB" id="A0AAD4FAP7"/>
<keyword evidence="1" id="KW-0175">Coiled coil</keyword>
<sequence length="193" mass="21715">MSHLQSYQASAQPSEGSIEPHHQTCCVQAAVYVNNLYHHNQAQLRNVNLQLQATQNEVEDARRQIVATEQALQREREESELLNQQFIELQECHCKLLKEHENSEGLHGDLHQSATDSQMFADEVAKRAESLVNNLRAKLDGAEACELQNGQSISGMILESAKNALLVQTILSQDPEEALTKLKYVMDQNVNLQ</sequence>